<evidence type="ECO:0000313" key="3">
    <source>
        <dbReference type="EMBL" id="KAK8770097.1"/>
    </source>
</evidence>
<dbReference type="PANTHER" id="PTHR11533:SF299">
    <property type="entry name" value="AMINOPEPTIDASE"/>
    <property type="match status" value="1"/>
</dbReference>
<feature type="domain" description="ERAP1-like C-terminal" evidence="2">
    <location>
        <begin position="17"/>
        <end position="108"/>
    </location>
</feature>
<evidence type="ECO:0000256" key="1">
    <source>
        <dbReference type="ARBA" id="ARBA00010136"/>
    </source>
</evidence>
<dbReference type="AlphaFoldDB" id="A0AAQ4E5W7"/>
<gene>
    <name evidence="3" type="ORF">V5799_013438</name>
</gene>
<dbReference type="InterPro" id="IPR050344">
    <property type="entry name" value="Peptidase_M1_aminopeptidases"/>
</dbReference>
<dbReference type="GO" id="GO:0008270">
    <property type="term" value="F:zinc ion binding"/>
    <property type="evidence" value="ECO:0007669"/>
    <property type="project" value="TreeGrafter"/>
</dbReference>
<accession>A0AAQ4E5W7</accession>
<dbReference type="Gene3D" id="1.25.50.20">
    <property type="match status" value="1"/>
</dbReference>
<dbReference type="GO" id="GO:0043171">
    <property type="term" value="P:peptide catabolic process"/>
    <property type="evidence" value="ECO:0007669"/>
    <property type="project" value="TreeGrafter"/>
</dbReference>
<dbReference type="InterPro" id="IPR024571">
    <property type="entry name" value="ERAP1-like_C_dom"/>
</dbReference>
<sequence>MCAVEVDVPLGGPAPIWIKANVNQTGFYRVNYDASNWAALRAQLHREHGALSAADRASLLDDAFTLAKAGELNLSVALDMAGYLRRERDFAPWATALPHLLHLQRMGSDASWLPTLQVQCCCR</sequence>
<reference evidence="3 4" key="1">
    <citation type="journal article" date="2023" name="Arcadia Sci">
        <title>De novo assembly of a long-read Amblyomma americanum tick genome.</title>
        <authorList>
            <person name="Chou S."/>
            <person name="Poskanzer K.E."/>
            <person name="Rollins M."/>
            <person name="Thuy-Boun P.S."/>
        </authorList>
    </citation>
    <scope>NUCLEOTIDE SEQUENCE [LARGE SCALE GENOMIC DNA]</scope>
    <source>
        <strain evidence="3">F_SG_1</strain>
        <tissue evidence="3">Salivary glands</tissue>
    </source>
</reference>
<dbReference type="PANTHER" id="PTHR11533">
    <property type="entry name" value="PROTEASE M1 ZINC METALLOPROTEASE"/>
    <property type="match status" value="1"/>
</dbReference>
<organism evidence="3 4">
    <name type="scientific">Amblyomma americanum</name>
    <name type="common">Lone star tick</name>
    <dbReference type="NCBI Taxonomy" id="6943"/>
    <lineage>
        <taxon>Eukaryota</taxon>
        <taxon>Metazoa</taxon>
        <taxon>Ecdysozoa</taxon>
        <taxon>Arthropoda</taxon>
        <taxon>Chelicerata</taxon>
        <taxon>Arachnida</taxon>
        <taxon>Acari</taxon>
        <taxon>Parasitiformes</taxon>
        <taxon>Ixodida</taxon>
        <taxon>Ixodoidea</taxon>
        <taxon>Ixodidae</taxon>
        <taxon>Amblyomminae</taxon>
        <taxon>Amblyomma</taxon>
    </lineage>
</organism>
<dbReference type="GO" id="GO:0006508">
    <property type="term" value="P:proteolysis"/>
    <property type="evidence" value="ECO:0007669"/>
    <property type="project" value="TreeGrafter"/>
</dbReference>
<dbReference type="GO" id="GO:0005615">
    <property type="term" value="C:extracellular space"/>
    <property type="evidence" value="ECO:0007669"/>
    <property type="project" value="TreeGrafter"/>
</dbReference>
<dbReference type="Proteomes" id="UP001321473">
    <property type="component" value="Unassembled WGS sequence"/>
</dbReference>
<dbReference type="Gene3D" id="2.60.40.1910">
    <property type="match status" value="1"/>
</dbReference>
<keyword evidence="4" id="KW-1185">Reference proteome</keyword>
<dbReference type="EMBL" id="JARKHS020021660">
    <property type="protein sequence ID" value="KAK8770097.1"/>
    <property type="molecule type" value="Genomic_DNA"/>
</dbReference>
<comment type="caution">
    <text evidence="3">The sequence shown here is derived from an EMBL/GenBank/DDBJ whole genome shotgun (WGS) entry which is preliminary data.</text>
</comment>
<dbReference type="GO" id="GO:0070006">
    <property type="term" value="F:metalloaminopeptidase activity"/>
    <property type="evidence" value="ECO:0007669"/>
    <property type="project" value="TreeGrafter"/>
</dbReference>
<dbReference type="GO" id="GO:0016020">
    <property type="term" value="C:membrane"/>
    <property type="evidence" value="ECO:0007669"/>
    <property type="project" value="TreeGrafter"/>
</dbReference>
<dbReference type="Pfam" id="PF11838">
    <property type="entry name" value="ERAP1_C"/>
    <property type="match status" value="1"/>
</dbReference>
<comment type="similarity">
    <text evidence="1">Belongs to the peptidase M1 family.</text>
</comment>
<evidence type="ECO:0000313" key="4">
    <source>
        <dbReference type="Proteomes" id="UP001321473"/>
    </source>
</evidence>
<protein>
    <recommendedName>
        <fullName evidence="2">ERAP1-like C-terminal domain-containing protein</fullName>
    </recommendedName>
</protein>
<dbReference type="GO" id="GO:0042277">
    <property type="term" value="F:peptide binding"/>
    <property type="evidence" value="ECO:0007669"/>
    <property type="project" value="TreeGrafter"/>
</dbReference>
<name>A0AAQ4E5W7_AMBAM</name>
<evidence type="ECO:0000259" key="2">
    <source>
        <dbReference type="Pfam" id="PF11838"/>
    </source>
</evidence>
<dbReference type="GO" id="GO:0005737">
    <property type="term" value="C:cytoplasm"/>
    <property type="evidence" value="ECO:0007669"/>
    <property type="project" value="TreeGrafter"/>
</dbReference>
<proteinExistence type="inferred from homology"/>